<proteinExistence type="inferred from homology"/>
<dbReference type="Pfam" id="PF05016">
    <property type="entry name" value="ParE_toxin"/>
    <property type="match status" value="1"/>
</dbReference>
<evidence type="ECO:0000313" key="5">
    <source>
        <dbReference type="Proteomes" id="UP000648257"/>
    </source>
</evidence>
<dbReference type="InterPro" id="IPR051803">
    <property type="entry name" value="TA_system_RelE-like_toxin"/>
</dbReference>
<dbReference type="EMBL" id="JACOFW010000004">
    <property type="protein sequence ID" value="MBC3806826.1"/>
    <property type="molecule type" value="Genomic_DNA"/>
</dbReference>
<dbReference type="InterPro" id="IPR028344">
    <property type="entry name" value="ParE1/4"/>
</dbReference>
<dbReference type="RefSeq" id="WP_186921912.1">
    <property type="nucleotide sequence ID" value="NZ_JACOFW010000004.1"/>
</dbReference>
<dbReference type="PANTHER" id="PTHR33755">
    <property type="entry name" value="TOXIN PARE1-RELATED"/>
    <property type="match status" value="1"/>
</dbReference>
<comment type="similarity">
    <text evidence="1 3">Belongs to the RelE toxin family.</text>
</comment>
<gene>
    <name evidence="4" type="ORF">H8K52_05625</name>
</gene>
<organism evidence="4 5">
    <name type="scientific">Undibacterium seohonense</name>
    <dbReference type="NCBI Taxonomy" id="1344950"/>
    <lineage>
        <taxon>Bacteria</taxon>
        <taxon>Pseudomonadati</taxon>
        <taxon>Pseudomonadota</taxon>
        <taxon>Betaproteobacteria</taxon>
        <taxon>Burkholderiales</taxon>
        <taxon>Oxalobacteraceae</taxon>
        <taxon>Undibacterium</taxon>
    </lineage>
</organism>
<dbReference type="PIRSF" id="PIRSF029218">
    <property type="entry name" value="ParE"/>
    <property type="match status" value="1"/>
</dbReference>
<dbReference type="InterPro" id="IPR007712">
    <property type="entry name" value="RelE/ParE_toxin"/>
</dbReference>
<accession>A0ABR6X1U2</accession>
<evidence type="ECO:0000256" key="3">
    <source>
        <dbReference type="PIRNR" id="PIRNR029218"/>
    </source>
</evidence>
<keyword evidence="5" id="KW-1185">Reference proteome</keyword>
<evidence type="ECO:0000256" key="1">
    <source>
        <dbReference type="ARBA" id="ARBA00006226"/>
    </source>
</evidence>
<comment type="caution">
    <text evidence="4">The sequence shown here is derived from an EMBL/GenBank/DDBJ whole genome shotgun (WGS) entry which is preliminary data.</text>
</comment>
<name>A0ABR6X1U2_9BURK</name>
<protein>
    <recommendedName>
        <fullName evidence="3">Toxin</fullName>
    </recommendedName>
</protein>
<evidence type="ECO:0000313" key="4">
    <source>
        <dbReference type="EMBL" id="MBC3806826.1"/>
    </source>
</evidence>
<evidence type="ECO:0000256" key="2">
    <source>
        <dbReference type="ARBA" id="ARBA00022649"/>
    </source>
</evidence>
<dbReference type="Gene3D" id="3.30.2310.20">
    <property type="entry name" value="RelE-like"/>
    <property type="match status" value="1"/>
</dbReference>
<sequence>MAEYLLTPAAESDLEIIWEYTSQQWGADQAIRYTDILFDAFAELAKSPQAAPACDHIRPGYRRRSVERHMIYYRISDSGIVIVRILHDRMDAPRYI</sequence>
<dbReference type="Proteomes" id="UP000648257">
    <property type="component" value="Unassembled WGS sequence"/>
</dbReference>
<dbReference type="PANTHER" id="PTHR33755:SF9">
    <property type="entry name" value="TOXIN PARE1"/>
    <property type="match status" value="1"/>
</dbReference>
<dbReference type="InterPro" id="IPR035093">
    <property type="entry name" value="RelE/ParE_toxin_dom_sf"/>
</dbReference>
<keyword evidence="2" id="KW-1277">Toxin-antitoxin system</keyword>
<reference evidence="4 5" key="1">
    <citation type="submission" date="2020-08" db="EMBL/GenBank/DDBJ databases">
        <title>Novel species isolated from subtropical streams in China.</title>
        <authorList>
            <person name="Lu H."/>
        </authorList>
    </citation>
    <scope>NUCLEOTIDE SEQUENCE [LARGE SCALE GENOMIC DNA]</scope>
    <source>
        <strain evidence="4 5">KACC 16656</strain>
    </source>
</reference>